<dbReference type="EMBL" id="JBGORX010000007">
    <property type="protein sequence ID" value="MFJ1269543.1"/>
    <property type="molecule type" value="Genomic_DNA"/>
</dbReference>
<comment type="caution">
    <text evidence="2">The sequence shown here is derived from an EMBL/GenBank/DDBJ whole genome shotgun (WGS) entry which is preliminary data.</text>
</comment>
<dbReference type="Proteomes" id="UP001615550">
    <property type="component" value="Unassembled WGS sequence"/>
</dbReference>
<proteinExistence type="predicted"/>
<reference evidence="2 3" key="1">
    <citation type="submission" date="2024-08" db="EMBL/GenBank/DDBJ databases">
        <title>Draft Genome Sequence of Legionella lytica strain DSB2004, Isolated From a Fire Sprinkler System.</title>
        <authorList>
            <person name="Everhart A.D."/>
            <person name="Kidane D.T."/>
            <person name="Farone A.L."/>
            <person name="Farone M.B."/>
        </authorList>
    </citation>
    <scope>NUCLEOTIDE SEQUENCE [LARGE SCALE GENOMIC DNA]</scope>
    <source>
        <strain evidence="2 3">DSB2004</strain>
    </source>
</reference>
<keyword evidence="3" id="KW-1185">Reference proteome</keyword>
<name>A0ABW8DA19_9GAMM</name>
<evidence type="ECO:0000256" key="1">
    <source>
        <dbReference type="SAM" id="MobiDB-lite"/>
    </source>
</evidence>
<accession>A0ABW8DA19</accession>
<organism evidence="2 3">
    <name type="scientific">Legionella lytica</name>
    <dbReference type="NCBI Taxonomy" id="96232"/>
    <lineage>
        <taxon>Bacteria</taxon>
        <taxon>Pseudomonadati</taxon>
        <taxon>Pseudomonadota</taxon>
        <taxon>Gammaproteobacteria</taxon>
        <taxon>Legionellales</taxon>
        <taxon>Legionellaceae</taxon>
        <taxon>Legionella</taxon>
    </lineage>
</organism>
<evidence type="ECO:0000313" key="3">
    <source>
        <dbReference type="Proteomes" id="UP001615550"/>
    </source>
</evidence>
<sequence>MRILFFMLLCTPLIAIGNEAPNEKTLSRLQKLCREDTTPELRKLYCQLAKDYRRESKRVDTVAEKGSKKETAKTKVKEKA</sequence>
<dbReference type="RefSeq" id="WP_400188361.1">
    <property type="nucleotide sequence ID" value="NZ_JBGORX010000007.1"/>
</dbReference>
<protein>
    <recommendedName>
        <fullName evidence="4">Conjugative transfer protein TrbK</fullName>
    </recommendedName>
</protein>
<gene>
    <name evidence="2" type="ORF">ACD661_13330</name>
</gene>
<evidence type="ECO:0000313" key="2">
    <source>
        <dbReference type="EMBL" id="MFJ1269543.1"/>
    </source>
</evidence>
<evidence type="ECO:0008006" key="4">
    <source>
        <dbReference type="Google" id="ProtNLM"/>
    </source>
</evidence>
<feature type="region of interest" description="Disordered" evidence="1">
    <location>
        <begin position="59"/>
        <end position="80"/>
    </location>
</feature>